<name>A0AAE0ZZR0_9GAST</name>
<keyword evidence="3" id="KW-1185">Reference proteome</keyword>
<reference evidence="2" key="1">
    <citation type="journal article" date="2023" name="G3 (Bethesda)">
        <title>A reference genome for the long-term kleptoplast-retaining sea slug Elysia crispata morphotype clarki.</title>
        <authorList>
            <person name="Eastman K.E."/>
            <person name="Pendleton A.L."/>
            <person name="Shaikh M.A."/>
            <person name="Suttiyut T."/>
            <person name="Ogas R."/>
            <person name="Tomko P."/>
            <person name="Gavelis G."/>
            <person name="Widhalm J.R."/>
            <person name="Wisecaver J.H."/>
        </authorList>
    </citation>
    <scope>NUCLEOTIDE SEQUENCE</scope>
    <source>
        <strain evidence="2">ECLA1</strain>
    </source>
</reference>
<feature type="region of interest" description="Disordered" evidence="1">
    <location>
        <begin position="1"/>
        <end position="25"/>
    </location>
</feature>
<evidence type="ECO:0000256" key="1">
    <source>
        <dbReference type="SAM" id="MobiDB-lite"/>
    </source>
</evidence>
<accession>A0AAE0ZZR0</accession>
<proteinExistence type="predicted"/>
<evidence type="ECO:0000313" key="3">
    <source>
        <dbReference type="Proteomes" id="UP001283361"/>
    </source>
</evidence>
<dbReference type="AlphaFoldDB" id="A0AAE0ZZR0"/>
<comment type="caution">
    <text evidence="2">The sequence shown here is derived from an EMBL/GenBank/DDBJ whole genome shotgun (WGS) entry which is preliminary data.</text>
</comment>
<gene>
    <name evidence="2" type="ORF">RRG08_060164</name>
</gene>
<dbReference type="EMBL" id="JAWDGP010002984">
    <property type="protein sequence ID" value="KAK3778237.1"/>
    <property type="molecule type" value="Genomic_DNA"/>
</dbReference>
<dbReference type="Proteomes" id="UP001283361">
    <property type="component" value="Unassembled WGS sequence"/>
</dbReference>
<sequence length="80" mass="8875">MVDTSGSELTEPFREPGGGPVDFHTSPRQLFGACGLTVSPKIRWRDIGELLESHPVMEEKKIVSQLARELHEGAPRHARV</sequence>
<protein>
    <submittedName>
        <fullName evidence="2">Uncharacterized protein</fullName>
    </submittedName>
</protein>
<organism evidence="2 3">
    <name type="scientific">Elysia crispata</name>
    <name type="common">lettuce slug</name>
    <dbReference type="NCBI Taxonomy" id="231223"/>
    <lineage>
        <taxon>Eukaryota</taxon>
        <taxon>Metazoa</taxon>
        <taxon>Spiralia</taxon>
        <taxon>Lophotrochozoa</taxon>
        <taxon>Mollusca</taxon>
        <taxon>Gastropoda</taxon>
        <taxon>Heterobranchia</taxon>
        <taxon>Euthyneura</taxon>
        <taxon>Panpulmonata</taxon>
        <taxon>Sacoglossa</taxon>
        <taxon>Placobranchoidea</taxon>
        <taxon>Plakobranchidae</taxon>
        <taxon>Elysia</taxon>
    </lineage>
</organism>
<evidence type="ECO:0000313" key="2">
    <source>
        <dbReference type="EMBL" id="KAK3778237.1"/>
    </source>
</evidence>